<name>A0A9P9IR58_9PLEO</name>
<accession>A0A9P9IR58</accession>
<proteinExistence type="predicted"/>
<dbReference type="Proteomes" id="UP000700596">
    <property type="component" value="Unassembled WGS sequence"/>
</dbReference>
<evidence type="ECO:0000313" key="3">
    <source>
        <dbReference type="Proteomes" id="UP000700596"/>
    </source>
</evidence>
<keyword evidence="3" id="KW-1185">Reference proteome</keyword>
<gene>
    <name evidence="2" type="ORF">B0J11DRAFT_578443</name>
</gene>
<reference evidence="2" key="1">
    <citation type="journal article" date="2021" name="Nat. Commun.">
        <title>Genetic determinants of endophytism in the Arabidopsis root mycobiome.</title>
        <authorList>
            <person name="Mesny F."/>
            <person name="Miyauchi S."/>
            <person name="Thiergart T."/>
            <person name="Pickel B."/>
            <person name="Atanasova L."/>
            <person name="Karlsson M."/>
            <person name="Huettel B."/>
            <person name="Barry K.W."/>
            <person name="Haridas S."/>
            <person name="Chen C."/>
            <person name="Bauer D."/>
            <person name="Andreopoulos W."/>
            <person name="Pangilinan J."/>
            <person name="LaButti K."/>
            <person name="Riley R."/>
            <person name="Lipzen A."/>
            <person name="Clum A."/>
            <person name="Drula E."/>
            <person name="Henrissat B."/>
            <person name="Kohler A."/>
            <person name="Grigoriev I.V."/>
            <person name="Martin F.M."/>
            <person name="Hacquard S."/>
        </authorList>
    </citation>
    <scope>NUCLEOTIDE SEQUENCE</scope>
    <source>
        <strain evidence="2">MPI-CAGE-CH-0243</strain>
    </source>
</reference>
<dbReference type="OrthoDB" id="3799755at2759"/>
<feature type="region of interest" description="Disordered" evidence="1">
    <location>
        <begin position="1"/>
        <end position="32"/>
    </location>
</feature>
<evidence type="ECO:0000256" key="1">
    <source>
        <dbReference type="SAM" id="MobiDB-lite"/>
    </source>
</evidence>
<organism evidence="2 3">
    <name type="scientific">Dendryphion nanum</name>
    <dbReference type="NCBI Taxonomy" id="256645"/>
    <lineage>
        <taxon>Eukaryota</taxon>
        <taxon>Fungi</taxon>
        <taxon>Dikarya</taxon>
        <taxon>Ascomycota</taxon>
        <taxon>Pezizomycotina</taxon>
        <taxon>Dothideomycetes</taxon>
        <taxon>Pleosporomycetidae</taxon>
        <taxon>Pleosporales</taxon>
        <taxon>Torulaceae</taxon>
        <taxon>Dendryphion</taxon>
    </lineage>
</organism>
<dbReference type="EMBL" id="JAGMWT010000005">
    <property type="protein sequence ID" value="KAH7128210.1"/>
    <property type="molecule type" value="Genomic_DNA"/>
</dbReference>
<dbReference type="AlphaFoldDB" id="A0A9P9IR58"/>
<sequence length="213" mass="24493">MSKSRRSESPNGRGIGSSRDPAAPHNPSYKHNRYAQLSAMPPRPHRTVLPLPRQQAAIETYPNTAYSNYRPIPQICRTKLIAPGLVEINALIYEQRYPPKGHVHNSLCPYWQPRDRTDIPRPKCPIDKTYTVKDLNPFTKEGQAYEKIMIEQGRWKEKKEVVEIVKEAENKEVIEQTIPTRKAGLNWRRWMNMTKEGKGAQKNLLPSVLEEAG</sequence>
<comment type="caution">
    <text evidence="2">The sequence shown here is derived from an EMBL/GenBank/DDBJ whole genome shotgun (WGS) entry which is preliminary data.</text>
</comment>
<evidence type="ECO:0000313" key="2">
    <source>
        <dbReference type="EMBL" id="KAH7128210.1"/>
    </source>
</evidence>
<protein>
    <submittedName>
        <fullName evidence="2">Uncharacterized protein</fullName>
    </submittedName>
</protein>